<organism evidence="2 3">
    <name type="scientific">Lithohypha guttulata</name>
    <dbReference type="NCBI Taxonomy" id="1690604"/>
    <lineage>
        <taxon>Eukaryota</taxon>
        <taxon>Fungi</taxon>
        <taxon>Dikarya</taxon>
        <taxon>Ascomycota</taxon>
        <taxon>Pezizomycotina</taxon>
        <taxon>Eurotiomycetes</taxon>
        <taxon>Chaetothyriomycetidae</taxon>
        <taxon>Chaetothyriales</taxon>
        <taxon>Trichomeriaceae</taxon>
        <taxon>Lithohypha</taxon>
    </lineage>
</organism>
<keyword evidence="3" id="KW-1185">Reference proteome</keyword>
<protein>
    <submittedName>
        <fullName evidence="2">Uncharacterized protein</fullName>
    </submittedName>
</protein>
<feature type="compositionally biased region" description="Basic and acidic residues" evidence="1">
    <location>
        <begin position="340"/>
        <end position="371"/>
    </location>
</feature>
<evidence type="ECO:0000313" key="3">
    <source>
        <dbReference type="Proteomes" id="UP001345013"/>
    </source>
</evidence>
<evidence type="ECO:0000256" key="1">
    <source>
        <dbReference type="SAM" id="MobiDB-lite"/>
    </source>
</evidence>
<reference evidence="2 3" key="1">
    <citation type="submission" date="2023-08" db="EMBL/GenBank/DDBJ databases">
        <title>Black Yeasts Isolated from many extreme environments.</title>
        <authorList>
            <person name="Coleine C."/>
            <person name="Stajich J.E."/>
            <person name="Selbmann L."/>
        </authorList>
    </citation>
    <scope>NUCLEOTIDE SEQUENCE [LARGE SCALE GENOMIC DNA]</scope>
    <source>
        <strain evidence="2 3">CCFEE 5885</strain>
    </source>
</reference>
<feature type="compositionally biased region" description="Basic and acidic residues" evidence="1">
    <location>
        <begin position="14"/>
        <end position="27"/>
    </location>
</feature>
<feature type="compositionally biased region" description="Polar residues" evidence="1">
    <location>
        <begin position="561"/>
        <end position="580"/>
    </location>
</feature>
<gene>
    <name evidence="2" type="ORF">LTR24_005500</name>
</gene>
<feature type="compositionally biased region" description="Polar residues" evidence="1">
    <location>
        <begin position="211"/>
        <end position="227"/>
    </location>
</feature>
<proteinExistence type="predicted"/>
<dbReference type="EMBL" id="JAVRRG010000063">
    <property type="protein sequence ID" value="KAK5092158.1"/>
    <property type="molecule type" value="Genomic_DNA"/>
</dbReference>
<comment type="caution">
    <text evidence="2">The sequence shown here is derived from an EMBL/GenBank/DDBJ whole genome shotgun (WGS) entry which is preliminary data.</text>
</comment>
<feature type="region of interest" description="Disordered" evidence="1">
    <location>
        <begin position="558"/>
        <end position="581"/>
    </location>
</feature>
<dbReference type="Proteomes" id="UP001345013">
    <property type="component" value="Unassembled WGS sequence"/>
</dbReference>
<evidence type="ECO:0000313" key="2">
    <source>
        <dbReference type="EMBL" id="KAK5092158.1"/>
    </source>
</evidence>
<feature type="region of interest" description="Disordered" evidence="1">
    <location>
        <begin position="783"/>
        <end position="829"/>
    </location>
</feature>
<feature type="compositionally biased region" description="Polar residues" evidence="1">
    <location>
        <begin position="306"/>
        <end position="320"/>
    </location>
</feature>
<feature type="region of interest" description="Disordered" evidence="1">
    <location>
        <begin position="137"/>
        <end position="227"/>
    </location>
</feature>
<feature type="region of interest" description="Disordered" evidence="1">
    <location>
        <begin position="306"/>
        <end position="417"/>
    </location>
</feature>
<feature type="compositionally biased region" description="Gly residues" evidence="1">
    <location>
        <begin position="721"/>
        <end position="742"/>
    </location>
</feature>
<feature type="region of interest" description="Disordered" evidence="1">
    <location>
        <begin position="1"/>
        <end position="111"/>
    </location>
</feature>
<feature type="compositionally biased region" description="Basic and acidic residues" evidence="1">
    <location>
        <begin position="175"/>
        <end position="186"/>
    </location>
</feature>
<sequence length="829" mass="91974">MAIQPSKGYNAYYDKNKRRDDRDGNERSRKRLKSEAPLGQQLRNATPSNPDHRRRIRALQGFPPEEDDEDEGHNMPPPTTLKKSHNDRREDPTSAVYLDERNNKSAVPGLGDLLNSFKVPEGPRVFKSEPVDIDLWDNMLAPKPKPRRKQKKDKQDNVEQAAPPAKEISPDIPEVTERRNARHTHEVGTSAQAASRDVVDLTEEDDEREGSSSQVPVPQAPTQGSTSHLLRPLTTAQVQIMDHLDVPQNILQQAIDIYRRENIALPVTTKKWAQLKNFVTRHPASLISPQLCLVAQAHAFNATSAPDTFTPLPASTNNNAGAERPSEPPTAPSGTLGRDSMSEGRVISEEPQIKLEPKDTVQLQRHEEAHSKPSAADPASFDNRSNSDRARVPVRSPRTTARPPQDRHAQPDSADGSRATIQTLMQPIDLMPDILPPDAPAGHPRLIKLWDPVLLSLPNDQYDHLTIQDTVVSILAKYEMRTKSVVTAFLDVKKVNHFFFLFKAKENSLHSWSIEREEDVITIGIERPTRAPNLNTTDQSRPSSGQYDLTIQYRILPSHSPAPTSNPTASQAPTRTSPDHITSADLDRHLAAHNNTNTQYPGRWLLTNTSIFPSSPDLPAFLYHTPPTRGADSHEIYTHPQHTSQLPPKYLSMFARYMANTCFSTSVMDAEIQVAFGRKVRYDAVLGRVRALWDYALKGARTQRAKRERGEYNRPQTQQKKGGGASEESTGGGGGNGNGSGTGHENKEVPGYGLSASYLARSLGEESIGGGTLVSEMDGFVVEDGAVRDGQAGSGRRGEDEERMRKRVKRERMRREGDESGSEYSDGSE</sequence>
<feature type="region of interest" description="Disordered" evidence="1">
    <location>
        <begin position="703"/>
        <end position="749"/>
    </location>
</feature>
<feature type="compositionally biased region" description="Basic and acidic residues" evidence="1">
    <location>
        <begin position="87"/>
        <end position="103"/>
    </location>
</feature>
<name>A0ABR0K987_9EURO</name>
<accession>A0ABR0K987</accession>